<keyword evidence="2" id="KW-1185">Reference proteome</keyword>
<comment type="caution">
    <text evidence="1">The sequence shown here is derived from an EMBL/GenBank/DDBJ whole genome shotgun (WGS) entry which is preliminary data.</text>
</comment>
<evidence type="ECO:0000313" key="2">
    <source>
        <dbReference type="Proteomes" id="UP000805193"/>
    </source>
</evidence>
<gene>
    <name evidence="1" type="ORF">HPB47_021644</name>
</gene>
<name>A0AC60QE75_IXOPE</name>
<reference evidence="1 2" key="1">
    <citation type="journal article" date="2020" name="Cell">
        <title>Large-Scale Comparative Analyses of Tick Genomes Elucidate Their Genetic Diversity and Vector Capacities.</title>
        <authorList>
            <consortium name="Tick Genome and Microbiome Consortium (TIGMIC)"/>
            <person name="Jia N."/>
            <person name="Wang J."/>
            <person name="Shi W."/>
            <person name="Du L."/>
            <person name="Sun Y."/>
            <person name="Zhan W."/>
            <person name="Jiang J.F."/>
            <person name="Wang Q."/>
            <person name="Zhang B."/>
            <person name="Ji P."/>
            <person name="Bell-Sakyi L."/>
            <person name="Cui X.M."/>
            <person name="Yuan T.T."/>
            <person name="Jiang B.G."/>
            <person name="Yang W.F."/>
            <person name="Lam T.T."/>
            <person name="Chang Q.C."/>
            <person name="Ding S.J."/>
            <person name="Wang X.J."/>
            <person name="Zhu J.G."/>
            <person name="Ruan X.D."/>
            <person name="Zhao L."/>
            <person name="Wei J.T."/>
            <person name="Ye R.Z."/>
            <person name="Que T.C."/>
            <person name="Du C.H."/>
            <person name="Zhou Y.H."/>
            <person name="Cheng J.X."/>
            <person name="Dai P.F."/>
            <person name="Guo W.B."/>
            <person name="Han X.H."/>
            <person name="Huang E.J."/>
            <person name="Li L.F."/>
            <person name="Wei W."/>
            <person name="Gao Y.C."/>
            <person name="Liu J.Z."/>
            <person name="Shao H.Z."/>
            <person name="Wang X."/>
            <person name="Wang C.C."/>
            <person name="Yang T.C."/>
            <person name="Huo Q.B."/>
            <person name="Li W."/>
            <person name="Chen H.Y."/>
            <person name="Chen S.E."/>
            <person name="Zhou L.G."/>
            <person name="Ni X.B."/>
            <person name="Tian J.H."/>
            <person name="Sheng Y."/>
            <person name="Liu T."/>
            <person name="Pan Y.S."/>
            <person name="Xia L.Y."/>
            <person name="Li J."/>
            <person name="Zhao F."/>
            <person name="Cao W.C."/>
        </authorList>
    </citation>
    <scope>NUCLEOTIDE SEQUENCE [LARGE SCALE GENOMIC DNA]</scope>
    <source>
        <strain evidence="1">Iper-2018</strain>
    </source>
</reference>
<evidence type="ECO:0000313" key="1">
    <source>
        <dbReference type="EMBL" id="KAG0431590.1"/>
    </source>
</evidence>
<accession>A0AC60QE75</accession>
<protein>
    <submittedName>
        <fullName evidence="1">Uncharacterized protein</fullName>
    </submittedName>
</protein>
<sequence length="135" mass="15198">MSGGTAVFPFGPTTDETRNVYYGRQVENMAKARVASYEAKNGGTRSFLEDIPSFHYAGEEQVPGRRKSKPDENRSYHRGSDHDTGYTSGRVAVVSLRSVARRYHYQEYHQKHPKHGTSTHKKAHLDLAHIPSHTG</sequence>
<proteinExistence type="predicted"/>
<organism evidence="1 2">
    <name type="scientific">Ixodes persulcatus</name>
    <name type="common">Taiga tick</name>
    <dbReference type="NCBI Taxonomy" id="34615"/>
    <lineage>
        <taxon>Eukaryota</taxon>
        <taxon>Metazoa</taxon>
        <taxon>Ecdysozoa</taxon>
        <taxon>Arthropoda</taxon>
        <taxon>Chelicerata</taxon>
        <taxon>Arachnida</taxon>
        <taxon>Acari</taxon>
        <taxon>Parasitiformes</taxon>
        <taxon>Ixodida</taxon>
        <taxon>Ixodoidea</taxon>
        <taxon>Ixodidae</taxon>
        <taxon>Ixodinae</taxon>
        <taxon>Ixodes</taxon>
    </lineage>
</organism>
<dbReference type="EMBL" id="JABSTQ010009212">
    <property type="protein sequence ID" value="KAG0431590.1"/>
    <property type="molecule type" value="Genomic_DNA"/>
</dbReference>
<dbReference type="Proteomes" id="UP000805193">
    <property type="component" value="Unassembled WGS sequence"/>
</dbReference>